<dbReference type="EMBL" id="VRSV01000001">
    <property type="protein sequence ID" value="TXK13471.1"/>
    <property type="molecule type" value="Genomic_DNA"/>
</dbReference>
<evidence type="ECO:0000259" key="4">
    <source>
        <dbReference type="Pfam" id="PF08241"/>
    </source>
</evidence>
<comment type="similarity">
    <text evidence="1">Belongs to the methyltransferase superfamily.</text>
</comment>
<dbReference type="GO" id="GO:0008757">
    <property type="term" value="F:S-adenosylmethionine-dependent methyltransferase activity"/>
    <property type="evidence" value="ECO:0007669"/>
    <property type="project" value="InterPro"/>
</dbReference>
<dbReference type="RefSeq" id="WP_147894125.1">
    <property type="nucleotide sequence ID" value="NZ_BAAANR010000001.1"/>
</dbReference>
<evidence type="ECO:0000313" key="5">
    <source>
        <dbReference type="EMBL" id="TXK13471.1"/>
    </source>
</evidence>
<name>A0A5C8I5H0_9MICO</name>
<dbReference type="GO" id="GO:0032259">
    <property type="term" value="P:methylation"/>
    <property type="evidence" value="ECO:0007669"/>
    <property type="project" value="UniProtKB-KW"/>
</dbReference>
<keyword evidence="3 5" id="KW-0808">Transferase</keyword>
<evidence type="ECO:0000256" key="3">
    <source>
        <dbReference type="ARBA" id="ARBA00022679"/>
    </source>
</evidence>
<dbReference type="CDD" id="cd02440">
    <property type="entry name" value="AdoMet_MTases"/>
    <property type="match status" value="1"/>
</dbReference>
<evidence type="ECO:0000256" key="2">
    <source>
        <dbReference type="ARBA" id="ARBA00022603"/>
    </source>
</evidence>
<sequence>MADRTEMSRSFGAEAAAYEAGRPDYPLEAVEWMLDPVRRPGHTPRVADVGAGTGKLTRVAVEAGAEVVAVDPDARMLDTLRAHVPGVPTHVGTAEELPLPDGSLDAVLVAQAWHWVDPEAASTEVARVLGPGGVLGLVWNLRDENVDWVRRMTEVMTPSNAELMLAQGTPPVGPPFGGYEHRRWTWSRPMTRETLFAMARSRSYSATVDDATRARMTAQLGELFDDIGATDDAVVDLPYTTEAFRFRRP</sequence>
<evidence type="ECO:0000256" key="1">
    <source>
        <dbReference type="ARBA" id="ARBA00008361"/>
    </source>
</evidence>
<accession>A0A5C8I5H0</accession>
<gene>
    <name evidence="5" type="ORF">FVP77_08775</name>
</gene>
<evidence type="ECO:0000313" key="6">
    <source>
        <dbReference type="Proteomes" id="UP000321034"/>
    </source>
</evidence>
<comment type="caution">
    <text evidence="5">The sequence shown here is derived from an EMBL/GenBank/DDBJ whole genome shotgun (WGS) entry which is preliminary data.</text>
</comment>
<organism evidence="5 6">
    <name type="scientific">Microbacterium hatanonis</name>
    <dbReference type="NCBI Taxonomy" id="404366"/>
    <lineage>
        <taxon>Bacteria</taxon>
        <taxon>Bacillati</taxon>
        <taxon>Actinomycetota</taxon>
        <taxon>Actinomycetes</taxon>
        <taxon>Micrococcales</taxon>
        <taxon>Microbacteriaceae</taxon>
        <taxon>Microbacterium</taxon>
    </lineage>
</organism>
<dbReference type="InterPro" id="IPR029063">
    <property type="entry name" value="SAM-dependent_MTases_sf"/>
</dbReference>
<dbReference type="PANTHER" id="PTHR44942">
    <property type="entry name" value="METHYLTRANSF_11 DOMAIN-CONTAINING PROTEIN"/>
    <property type="match status" value="1"/>
</dbReference>
<keyword evidence="2 5" id="KW-0489">Methyltransferase</keyword>
<dbReference type="SUPFAM" id="SSF53335">
    <property type="entry name" value="S-adenosyl-L-methionine-dependent methyltransferases"/>
    <property type="match status" value="1"/>
</dbReference>
<dbReference type="Proteomes" id="UP000321034">
    <property type="component" value="Unassembled WGS sequence"/>
</dbReference>
<feature type="domain" description="Methyltransferase type 11" evidence="4">
    <location>
        <begin position="48"/>
        <end position="135"/>
    </location>
</feature>
<dbReference type="PANTHER" id="PTHR44942:SF4">
    <property type="entry name" value="METHYLTRANSFERASE TYPE 11 DOMAIN-CONTAINING PROTEIN"/>
    <property type="match status" value="1"/>
</dbReference>
<reference evidence="5 6" key="1">
    <citation type="submission" date="2019-08" db="EMBL/GenBank/DDBJ databases">
        <authorList>
            <person name="Dong K."/>
        </authorList>
    </citation>
    <scope>NUCLEOTIDE SEQUENCE [LARGE SCALE GENOMIC DNA]</scope>
    <source>
        <strain evidence="5 6">JCM14558</strain>
    </source>
</reference>
<keyword evidence="6" id="KW-1185">Reference proteome</keyword>
<dbReference type="Gene3D" id="3.40.50.150">
    <property type="entry name" value="Vaccinia Virus protein VP39"/>
    <property type="match status" value="1"/>
</dbReference>
<dbReference type="AlphaFoldDB" id="A0A5C8I5H0"/>
<proteinExistence type="inferred from homology"/>
<dbReference type="Pfam" id="PF08241">
    <property type="entry name" value="Methyltransf_11"/>
    <property type="match status" value="1"/>
</dbReference>
<dbReference type="OrthoDB" id="9797252at2"/>
<dbReference type="InterPro" id="IPR051052">
    <property type="entry name" value="Diverse_substrate_MTase"/>
</dbReference>
<dbReference type="InterPro" id="IPR013216">
    <property type="entry name" value="Methyltransf_11"/>
</dbReference>
<protein>
    <submittedName>
        <fullName evidence="5">Class I SAM-dependent methyltransferase</fullName>
    </submittedName>
</protein>